<dbReference type="STRING" id="698492.A0A0E9NR46"/>
<feature type="region of interest" description="Disordered" evidence="5">
    <location>
        <begin position="333"/>
        <end position="527"/>
    </location>
</feature>
<keyword evidence="3" id="KW-0804">Transcription</keyword>
<keyword evidence="1" id="KW-0805">Transcription regulation</keyword>
<feature type="region of interest" description="Disordered" evidence="5">
    <location>
        <begin position="127"/>
        <end position="198"/>
    </location>
</feature>
<dbReference type="GO" id="GO:0042795">
    <property type="term" value="P:snRNA transcription by RNA polymerase II"/>
    <property type="evidence" value="ECO:0007669"/>
    <property type="project" value="TreeGrafter"/>
</dbReference>
<dbReference type="InterPro" id="IPR001005">
    <property type="entry name" value="SANT/Myb"/>
</dbReference>
<feature type="compositionally biased region" description="Polar residues" evidence="5">
    <location>
        <begin position="498"/>
        <end position="527"/>
    </location>
</feature>
<dbReference type="InterPro" id="IPR051575">
    <property type="entry name" value="Myb-like_DNA-bd"/>
</dbReference>
<keyword evidence="9" id="KW-1185">Reference proteome</keyword>
<accession>A0A0E9NR46</accession>
<feature type="compositionally biased region" description="Acidic residues" evidence="5">
    <location>
        <begin position="625"/>
        <end position="635"/>
    </location>
</feature>
<dbReference type="PROSITE" id="PS51294">
    <property type="entry name" value="HTH_MYB"/>
    <property type="match status" value="2"/>
</dbReference>
<feature type="domain" description="HTH myb-type" evidence="7">
    <location>
        <begin position="527"/>
        <end position="575"/>
    </location>
</feature>
<evidence type="ECO:0000256" key="2">
    <source>
        <dbReference type="ARBA" id="ARBA00023125"/>
    </source>
</evidence>
<evidence type="ECO:0000256" key="3">
    <source>
        <dbReference type="ARBA" id="ARBA00023163"/>
    </source>
</evidence>
<dbReference type="PANTHER" id="PTHR46621:SF1">
    <property type="entry name" value="SNRNA-ACTIVATING PROTEIN COMPLEX SUBUNIT 4"/>
    <property type="match status" value="1"/>
</dbReference>
<dbReference type="EMBL" id="BACD03000054">
    <property type="protein sequence ID" value="GAO51870.1"/>
    <property type="molecule type" value="Genomic_DNA"/>
</dbReference>
<dbReference type="PANTHER" id="PTHR46621">
    <property type="entry name" value="SNRNA-ACTIVATING PROTEIN COMPLEX SUBUNIT 4"/>
    <property type="match status" value="1"/>
</dbReference>
<dbReference type="PROSITE" id="PS50090">
    <property type="entry name" value="MYB_LIKE"/>
    <property type="match status" value="3"/>
</dbReference>
<feature type="domain" description="Myb-like" evidence="6">
    <location>
        <begin position="520"/>
        <end position="571"/>
    </location>
</feature>
<feature type="domain" description="Myb-like" evidence="6">
    <location>
        <begin position="670"/>
        <end position="720"/>
    </location>
</feature>
<protein>
    <submittedName>
        <fullName evidence="8">Uncharacterized protein</fullName>
    </submittedName>
</protein>
<feature type="region of interest" description="Disordered" evidence="5">
    <location>
        <begin position="603"/>
        <end position="639"/>
    </location>
</feature>
<dbReference type="CDD" id="cd00167">
    <property type="entry name" value="SANT"/>
    <property type="match status" value="2"/>
</dbReference>
<feature type="compositionally biased region" description="Polar residues" evidence="5">
    <location>
        <begin position="224"/>
        <end position="234"/>
    </location>
</feature>
<dbReference type="InterPro" id="IPR009057">
    <property type="entry name" value="Homeodomain-like_sf"/>
</dbReference>
<feature type="compositionally biased region" description="Polar residues" evidence="5">
    <location>
        <begin position="461"/>
        <end position="475"/>
    </location>
</feature>
<feature type="compositionally biased region" description="Basic and acidic residues" evidence="5">
    <location>
        <begin position="135"/>
        <end position="148"/>
    </location>
</feature>
<dbReference type="InterPro" id="IPR017930">
    <property type="entry name" value="Myb_dom"/>
</dbReference>
<dbReference type="GO" id="GO:0000978">
    <property type="term" value="F:RNA polymerase II cis-regulatory region sequence-specific DNA binding"/>
    <property type="evidence" value="ECO:0007669"/>
    <property type="project" value="TreeGrafter"/>
</dbReference>
<evidence type="ECO:0000259" key="6">
    <source>
        <dbReference type="PROSITE" id="PS50090"/>
    </source>
</evidence>
<dbReference type="Gene3D" id="1.10.10.60">
    <property type="entry name" value="Homeodomain-like"/>
    <property type="match status" value="3"/>
</dbReference>
<comment type="caution">
    <text evidence="8">The sequence shown here is derived from an EMBL/GenBank/DDBJ whole genome shotgun (WGS) entry which is preliminary data.</text>
</comment>
<feature type="compositionally biased region" description="Basic and acidic residues" evidence="5">
    <location>
        <begin position="740"/>
        <end position="756"/>
    </location>
</feature>
<dbReference type="SMART" id="SM00717">
    <property type="entry name" value="SANT"/>
    <property type="match status" value="3"/>
</dbReference>
<keyword evidence="4" id="KW-0539">Nucleus</keyword>
<proteinExistence type="predicted"/>
<dbReference type="AlphaFoldDB" id="A0A0E9NR46"/>
<evidence type="ECO:0000313" key="8">
    <source>
        <dbReference type="EMBL" id="GAO51870.1"/>
    </source>
</evidence>
<evidence type="ECO:0000313" key="9">
    <source>
        <dbReference type="Proteomes" id="UP000033140"/>
    </source>
</evidence>
<evidence type="ECO:0000256" key="5">
    <source>
        <dbReference type="SAM" id="MobiDB-lite"/>
    </source>
</evidence>
<dbReference type="SUPFAM" id="SSF46689">
    <property type="entry name" value="Homeodomain-like"/>
    <property type="match status" value="2"/>
</dbReference>
<dbReference type="GO" id="GO:0019185">
    <property type="term" value="C:snRNA-activating protein complex"/>
    <property type="evidence" value="ECO:0007669"/>
    <property type="project" value="TreeGrafter"/>
</dbReference>
<feature type="region of interest" description="Disordered" evidence="5">
    <location>
        <begin position="723"/>
        <end position="756"/>
    </location>
</feature>
<name>A0A0E9NR46_SAICN</name>
<evidence type="ECO:0000259" key="7">
    <source>
        <dbReference type="PROSITE" id="PS51294"/>
    </source>
</evidence>
<feature type="compositionally biased region" description="Pro residues" evidence="5">
    <location>
        <begin position="188"/>
        <end position="198"/>
    </location>
</feature>
<evidence type="ECO:0000256" key="1">
    <source>
        <dbReference type="ARBA" id="ARBA00023015"/>
    </source>
</evidence>
<reference evidence="8 9" key="3">
    <citation type="journal article" date="2015" name="Genome Announc.">
        <title>Draft Genome Sequence of the Archiascomycetous Yeast Saitoella complicata.</title>
        <authorList>
            <person name="Yamauchi K."/>
            <person name="Kondo S."/>
            <person name="Hamamoto M."/>
            <person name="Takahashi Y."/>
            <person name="Ogura Y."/>
            <person name="Hayashi T."/>
            <person name="Nishida H."/>
        </authorList>
    </citation>
    <scope>NUCLEOTIDE SEQUENCE [LARGE SCALE GENOMIC DNA]</scope>
    <source>
        <strain evidence="8 9">NRRL Y-17804</strain>
    </source>
</reference>
<dbReference type="GO" id="GO:0042796">
    <property type="term" value="P:snRNA transcription by RNA polymerase III"/>
    <property type="evidence" value="ECO:0007669"/>
    <property type="project" value="TreeGrafter"/>
</dbReference>
<reference evidence="8 9" key="1">
    <citation type="journal article" date="2011" name="J. Gen. Appl. Microbiol.">
        <title>Draft genome sequencing of the enigmatic yeast Saitoella complicata.</title>
        <authorList>
            <person name="Nishida H."/>
            <person name="Hamamoto M."/>
            <person name="Sugiyama J."/>
        </authorList>
    </citation>
    <scope>NUCLEOTIDE SEQUENCE [LARGE SCALE GENOMIC DNA]</scope>
    <source>
        <strain evidence="8 9">NRRL Y-17804</strain>
    </source>
</reference>
<feature type="compositionally biased region" description="Pro residues" evidence="5">
    <location>
        <begin position="339"/>
        <end position="352"/>
    </location>
</feature>
<keyword evidence="2" id="KW-0238">DNA-binding</keyword>
<dbReference type="Proteomes" id="UP000033140">
    <property type="component" value="Unassembled WGS sequence"/>
</dbReference>
<feature type="domain" description="Myb-like" evidence="6">
    <location>
        <begin position="572"/>
        <end position="669"/>
    </location>
</feature>
<organism evidence="8 9">
    <name type="scientific">Saitoella complicata (strain BCRC 22490 / CBS 7301 / JCM 7358 / NBRC 10748 / NRRL Y-17804)</name>
    <dbReference type="NCBI Taxonomy" id="698492"/>
    <lineage>
        <taxon>Eukaryota</taxon>
        <taxon>Fungi</taxon>
        <taxon>Dikarya</taxon>
        <taxon>Ascomycota</taxon>
        <taxon>Taphrinomycotina</taxon>
        <taxon>Taphrinomycotina incertae sedis</taxon>
        <taxon>Saitoella</taxon>
    </lineage>
</organism>
<reference evidence="8 9" key="2">
    <citation type="journal article" date="2014" name="J. Gen. Appl. Microbiol.">
        <title>The early diverging ascomycetous budding yeast Saitoella complicata has three histone deacetylases belonging to the Clr6, Hos2, and Rpd3 lineages.</title>
        <authorList>
            <person name="Nishida H."/>
            <person name="Matsumoto T."/>
            <person name="Kondo S."/>
            <person name="Hamamoto M."/>
            <person name="Yoshikawa H."/>
        </authorList>
    </citation>
    <scope>NUCLEOTIDE SEQUENCE [LARGE SCALE GENOMIC DNA]</scope>
    <source>
        <strain evidence="8 9">NRRL Y-17804</strain>
    </source>
</reference>
<feature type="domain" description="HTH myb-type" evidence="7">
    <location>
        <begin position="670"/>
        <end position="724"/>
    </location>
</feature>
<evidence type="ECO:0000256" key="4">
    <source>
        <dbReference type="ARBA" id="ARBA00023242"/>
    </source>
</evidence>
<feature type="compositionally biased region" description="Low complexity" evidence="5">
    <location>
        <begin position="603"/>
        <end position="614"/>
    </location>
</feature>
<feature type="region of interest" description="Disordered" evidence="5">
    <location>
        <begin position="224"/>
        <end position="248"/>
    </location>
</feature>
<dbReference type="GO" id="GO:0001006">
    <property type="term" value="F:RNA polymerase III type 3 promoter sequence-specific DNA binding"/>
    <property type="evidence" value="ECO:0007669"/>
    <property type="project" value="TreeGrafter"/>
</dbReference>
<dbReference type="Pfam" id="PF00249">
    <property type="entry name" value="Myb_DNA-binding"/>
    <property type="match status" value="2"/>
</dbReference>
<gene>
    <name evidence="8" type="ORF">G7K_5961-t1</name>
</gene>
<sequence>MSGNRHSPPNGSSLNFGLGISFQQQSPVQLQINSGGGMGMGMGMAGDCIFTSPPQMASLSGYANTPFLPQMQQPSMTSNVQSTSYDNLVYHTPSWQTQHEYVVISEPARQEYVHVKREDVRQQYYPPQHSSIMDHPQEHHTPAQRHDQFYSSEPSPTIGYANSPALSSVNGQVPRGTNGQWSVTSTPQLPPRQLPPPAQLMMYSSPIIPGEPAFQSDLVPCRSVATSAQQQPQRQLPFPEPSASFNYGNVADDPASVPSQSYPQLTSTLQPPAWQFQQQEYPGPGPVSSSPAAAQCLAITIPSYQRRIQEEPCSAGLPHGHKRQFSSAEILTPTSQPLPSIPQFPGPGPGPSAPAGTMAAPPTVPSNSPGPSGPIRGSKKRHRPTGLSISSTTSIARPPLYDSPPNTPTYGQSRGVSESLPASPLAPYQPTILTPYPPRRPPRMGLMVPEPQAGEGGADQSFPTPWSPGSMQKNMSEVIGASPRSATGTRINGPPTPTTESAESSAKNSVASSPNLSGSSRRPNYTKWTPAEDNLLRASIAIHGTSKWSAVAAMVPGRTPMQCSTRWSGALNTTIHKGRWEKDEDEILVKAVDEWKRYRMNHSQSASFGAGSSSPRKASTKGKDADDEEDDEEKEANDPMKAIPWSDIALLLPRKRTGIQCQARWSEALDPTVRKGKWSSEEDAALLNGIERYGPTWIKVQALVPNRTQRQCRTRWVQIQNRAKNRREKETPHEEEELEQFLREKDLNDSHHIPRP</sequence>
<feature type="compositionally biased region" description="Polar residues" evidence="5">
    <location>
        <begin position="164"/>
        <end position="186"/>
    </location>
</feature>